<name>A0AAV4NLX7_CAEEX</name>
<sequence length="274" mass="29499">MFSISTSSTDEIESTSITIPENSLSSNQDDSLMSVTPFFVSTSLMSEVPEKSDSLLGSEDSISAKDSNNEDLIKMETSLKVPELTDLLPIFKSNFDASPSSVVSSSTQMNTIILNTMETSIPVTVDINTESVKIEFNTENFFIKPEEAISSINSVSSDSSEVEISTQIIPSIIDFESSSMHWSLSITPSIVNLNSEILNSHLSDEPSLVTSDISLSSSDTEDIVSSSVEIPNIVESSSMSTVLSVAESDEIKKATSEIINASDESTSDVVVFLE</sequence>
<feature type="region of interest" description="Disordered" evidence="1">
    <location>
        <begin position="1"/>
        <end position="28"/>
    </location>
</feature>
<gene>
    <name evidence="2" type="ORF">CEXT_175961</name>
</gene>
<feature type="compositionally biased region" description="Low complexity" evidence="1">
    <location>
        <begin position="1"/>
        <end position="19"/>
    </location>
</feature>
<organism evidence="2 3">
    <name type="scientific">Caerostris extrusa</name>
    <name type="common">Bark spider</name>
    <name type="synonym">Caerostris bankana</name>
    <dbReference type="NCBI Taxonomy" id="172846"/>
    <lineage>
        <taxon>Eukaryota</taxon>
        <taxon>Metazoa</taxon>
        <taxon>Ecdysozoa</taxon>
        <taxon>Arthropoda</taxon>
        <taxon>Chelicerata</taxon>
        <taxon>Arachnida</taxon>
        <taxon>Araneae</taxon>
        <taxon>Araneomorphae</taxon>
        <taxon>Entelegynae</taxon>
        <taxon>Araneoidea</taxon>
        <taxon>Araneidae</taxon>
        <taxon>Caerostris</taxon>
    </lineage>
</organism>
<keyword evidence="3" id="KW-1185">Reference proteome</keyword>
<dbReference type="EMBL" id="BPLR01021086">
    <property type="protein sequence ID" value="GIX85678.1"/>
    <property type="molecule type" value="Genomic_DNA"/>
</dbReference>
<reference evidence="2 3" key="1">
    <citation type="submission" date="2021-06" db="EMBL/GenBank/DDBJ databases">
        <title>Caerostris extrusa draft genome.</title>
        <authorList>
            <person name="Kono N."/>
            <person name="Arakawa K."/>
        </authorList>
    </citation>
    <scope>NUCLEOTIDE SEQUENCE [LARGE SCALE GENOMIC DNA]</scope>
</reference>
<dbReference type="AlphaFoldDB" id="A0AAV4NLX7"/>
<evidence type="ECO:0000313" key="2">
    <source>
        <dbReference type="EMBL" id="GIX85678.1"/>
    </source>
</evidence>
<evidence type="ECO:0000256" key="1">
    <source>
        <dbReference type="SAM" id="MobiDB-lite"/>
    </source>
</evidence>
<accession>A0AAV4NLX7</accession>
<dbReference type="Proteomes" id="UP001054945">
    <property type="component" value="Unassembled WGS sequence"/>
</dbReference>
<comment type="caution">
    <text evidence="2">The sequence shown here is derived from an EMBL/GenBank/DDBJ whole genome shotgun (WGS) entry which is preliminary data.</text>
</comment>
<proteinExistence type="predicted"/>
<evidence type="ECO:0000313" key="3">
    <source>
        <dbReference type="Proteomes" id="UP001054945"/>
    </source>
</evidence>
<protein>
    <submittedName>
        <fullName evidence="2">Uncharacterized protein</fullName>
    </submittedName>
</protein>